<dbReference type="EMBL" id="QWEH01000003">
    <property type="protein sequence ID" value="RHW33512.1"/>
    <property type="molecule type" value="Genomic_DNA"/>
</dbReference>
<dbReference type="AlphaFoldDB" id="A0A417YJV3"/>
<proteinExistence type="predicted"/>
<evidence type="ECO:0000313" key="2">
    <source>
        <dbReference type="Proteomes" id="UP000285456"/>
    </source>
</evidence>
<gene>
    <name evidence="1" type="ORF">D1B32_05565</name>
</gene>
<sequence length="145" mass="16717">MIKLQNKYLKNVADFLQNTVSAKGKKNVHRMRIVKALTDKNKEVGDEELALLKEYAKTDSEGELVVNEAGGFDFKDRKTRKEFNEQQKDLYDEDFVIDDKNLESALKTVEKLVNDYDKELSGKHAEAHFILVEAFDENNTEEDAE</sequence>
<reference evidence="1 2" key="1">
    <citation type="journal article" date="2007" name="Int. J. Syst. Evol. Microbiol.">
        <title>Oceanobacillus profundus sp. nov., isolated from a deep-sea sediment core.</title>
        <authorList>
            <person name="Kim Y.G."/>
            <person name="Choi D.H."/>
            <person name="Hyun S."/>
            <person name="Cho B.C."/>
        </authorList>
    </citation>
    <scope>NUCLEOTIDE SEQUENCE [LARGE SCALE GENOMIC DNA]</scope>
    <source>
        <strain evidence="1 2">DSM 18246</strain>
    </source>
</reference>
<dbReference type="OrthoDB" id="2194466at2"/>
<protein>
    <submittedName>
        <fullName evidence="1">DUF1617 family protein</fullName>
    </submittedName>
</protein>
<evidence type="ECO:0000313" key="1">
    <source>
        <dbReference type="EMBL" id="RHW33512.1"/>
    </source>
</evidence>
<keyword evidence="2" id="KW-1185">Reference proteome</keyword>
<organism evidence="1 2">
    <name type="scientific">Oceanobacillus profundus</name>
    <dbReference type="NCBI Taxonomy" id="372463"/>
    <lineage>
        <taxon>Bacteria</taxon>
        <taxon>Bacillati</taxon>
        <taxon>Bacillota</taxon>
        <taxon>Bacilli</taxon>
        <taxon>Bacillales</taxon>
        <taxon>Bacillaceae</taxon>
        <taxon>Oceanobacillus</taxon>
    </lineage>
</organism>
<dbReference type="RefSeq" id="WP_118888850.1">
    <property type="nucleotide sequence ID" value="NZ_PHUT01000003.1"/>
</dbReference>
<name>A0A417YJV3_9BACI</name>
<comment type="caution">
    <text evidence="1">The sequence shown here is derived from an EMBL/GenBank/DDBJ whole genome shotgun (WGS) entry which is preliminary data.</text>
</comment>
<accession>A0A417YJV3</accession>
<dbReference type="Proteomes" id="UP000285456">
    <property type="component" value="Unassembled WGS sequence"/>
</dbReference>